<dbReference type="EMBL" id="AY534910">
    <property type="protein sequence ID" value="AAT10146.1"/>
    <property type="molecule type" value="Genomic_DNA"/>
</dbReference>
<organism evidence="8">
    <name type="scientific">uncultured marine group II euryarchaeote DeepAnt-JyKC7</name>
    <dbReference type="NCBI Taxonomy" id="274855"/>
    <lineage>
        <taxon>Archaea</taxon>
        <taxon>Methanobacteriati</taxon>
        <taxon>Thermoplasmatota</taxon>
        <taxon>Candidatus Poseidoniia</taxon>
        <taxon>Candidatus Poseidoniales</taxon>
        <taxon>environmental samples</taxon>
    </lineage>
</organism>
<evidence type="ECO:0000256" key="2">
    <source>
        <dbReference type="ARBA" id="ARBA00022801"/>
    </source>
</evidence>
<dbReference type="PROSITE" id="PS51194">
    <property type="entry name" value="HELICASE_CTER"/>
    <property type="match status" value="1"/>
</dbReference>
<keyword evidence="4" id="KW-0067">ATP-binding</keyword>
<dbReference type="Gene3D" id="3.40.50.10130">
    <property type="match status" value="1"/>
</dbReference>
<dbReference type="InterPro" id="IPR027417">
    <property type="entry name" value="P-loop_NTPase"/>
</dbReference>
<dbReference type="GO" id="GO:0003677">
    <property type="term" value="F:DNA binding"/>
    <property type="evidence" value="ECO:0007669"/>
    <property type="project" value="InterPro"/>
</dbReference>
<dbReference type="SUPFAM" id="SSF52540">
    <property type="entry name" value="P-loop containing nucleoside triphosphate hydrolases"/>
    <property type="match status" value="1"/>
</dbReference>
<keyword evidence="2" id="KW-0378">Hydrolase</keyword>
<evidence type="ECO:0000259" key="7">
    <source>
        <dbReference type="PROSITE" id="PS51194"/>
    </source>
</evidence>
<evidence type="ECO:0000256" key="1">
    <source>
        <dbReference type="ARBA" id="ARBA00022741"/>
    </source>
</evidence>
<feature type="domain" description="Helicase C-terminal" evidence="7">
    <location>
        <begin position="353"/>
        <end position="518"/>
    </location>
</feature>
<dbReference type="GO" id="GO:0006259">
    <property type="term" value="P:DNA metabolic process"/>
    <property type="evidence" value="ECO:0007669"/>
    <property type="project" value="UniProtKB-ARBA"/>
</dbReference>
<dbReference type="Gene3D" id="3.40.50.300">
    <property type="entry name" value="P-loop containing nucleotide triphosphate hydrolases"/>
    <property type="match status" value="2"/>
</dbReference>
<evidence type="ECO:0000259" key="6">
    <source>
        <dbReference type="PROSITE" id="PS51192"/>
    </source>
</evidence>
<sequence>MASEIRHSLLASGLLEARAYQLEAVDETLSGSTLLVLPTAAGKTAVAWMVMAEMLRRTDGWALMIAPTVALVKQHHDGLVEAFSGQGIEAVAMSGAIPAAKRQSMWGRSRLVVSTPQVVRNDVIRGVLDLADCCVLIVDEAHHTTGERGEAQVADLYLASADEPLILGMTASPGSYVDRVEDVCRRLDVDRIHIRSGNEPMLAGHLANLAIEELRVAVPVEIRELAEPFVRWQEGIVDRERRLGRYVMSGPITHAGLANAMERANSAVRRGESDAYRSMTQIALAMTLHHLINHLLCQGTAAARQFLDRKAGSEDVEKKSTKNLLRDARIRSLRKSLAEIGEIHSKVGAVRRLVRDRLRRDEEARIIIFATFRDSVGALEKALTGLQDCRPIQFIGQSRKSSAGGLTPKQQVARIEEFRSGSANVLIATSVGEEGLDIPTADLVIFYEPVPSEIRTIQRRGRTGRHRDGDVVVLIAEDTRDEGARAAALRKEENMHRAVQRVRRSLSRSAHLDLSNLDEFSVVDDEEVISAVDFVSSIREEHRPEIVEEDRAEEETRTTTPTILPPSTFRPRGQTGLEQFKSAPKREGAPPEPSPEASDSDTPAKTQTEPEPENQPENPVSIAQDLLALEESSLPDVPGSVIAADDRELNSAVVARLKALGAEVVIERLKTGDFRIGERILVERKTVRDFVDSLVDGRLLEQASRLVGAAPRSLILIEGEGLFHSTRVHPHALMGALTTLTLDFGIPVVTTKDGAETARFLAVASRREESMLDGLSPPARDRLEAVKPESWTDPVSQAAAGARQLRKRNDDDRAAARALLIAIPSVDDDLAMRLMDQFGTIAGLVWADEDEIRSVSGISETQVRELWRTFRAGGRINQ</sequence>
<feature type="domain" description="Helicase ATP-binding" evidence="6">
    <location>
        <begin position="24"/>
        <end position="191"/>
    </location>
</feature>
<dbReference type="Pfam" id="PF00270">
    <property type="entry name" value="DEAD"/>
    <property type="match status" value="1"/>
</dbReference>
<dbReference type="InterPro" id="IPR011335">
    <property type="entry name" value="Restrct_endonuc-II-like"/>
</dbReference>
<dbReference type="InterPro" id="IPR014001">
    <property type="entry name" value="Helicase_ATP-bd"/>
</dbReference>
<keyword evidence="3 8" id="KW-0347">Helicase</keyword>
<dbReference type="CDD" id="cd20075">
    <property type="entry name" value="XPF_nuclease_XPF_arch"/>
    <property type="match status" value="1"/>
</dbReference>
<proteinExistence type="predicted"/>
<dbReference type="SUPFAM" id="SSF52980">
    <property type="entry name" value="Restriction endonuclease-like"/>
    <property type="match status" value="1"/>
</dbReference>
<dbReference type="Pfam" id="PF02732">
    <property type="entry name" value="ERCC4"/>
    <property type="match status" value="1"/>
</dbReference>
<dbReference type="SUPFAM" id="SSF47781">
    <property type="entry name" value="RuvA domain 2-like"/>
    <property type="match status" value="1"/>
</dbReference>
<dbReference type="InterPro" id="IPR011545">
    <property type="entry name" value="DEAD/DEAH_box_helicase_dom"/>
</dbReference>
<name>Q673T0_9ARCH</name>
<dbReference type="GO" id="GO:0004518">
    <property type="term" value="F:nuclease activity"/>
    <property type="evidence" value="ECO:0007669"/>
    <property type="project" value="InterPro"/>
</dbReference>
<dbReference type="GO" id="GO:0004386">
    <property type="term" value="F:helicase activity"/>
    <property type="evidence" value="ECO:0007669"/>
    <property type="project" value="UniProtKB-KW"/>
</dbReference>
<dbReference type="AlphaFoldDB" id="Q673T0"/>
<evidence type="ECO:0000256" key="5">
    <source>
        <dbReference type="SAM" id="MobiDB-lite"/>
    </source>
</evidence>
<dbReference type="GO" id="GO:0016787">
    <property type="term" value="F:hydrolase activity"/>
    <property type="evidence" value="ECO:0007669"/>
    <property type="project" value="UniProtKB-KW"/>
</dbReference>
<dbReference type="PANTHER" id="PTHR14025">
    <property type="entry name" value="FANCONI ANEMIA GROUP M FANCM FAMILY MEMBER"/>
    <property type="match status" value="1"/>
</dbReference>
<dbReference type="NCBIfam" id="NF010337">
    <property type="entry name" value="PRK13766.1"/>
    <property type="match status" value="1"/>
</dbReference>
<evidence type="ECO:0000313" key="8">
    <source>
        <dbReference type="EMBL" id="AAT10146.1"/>
    </source>
</evidence>
<dbReference type="PANTHER" id="PTHR14025:SF20">
    <property type="entry name" value="FANCONI ANEMIA GROUP M PROTEIN"/>
    <property type="match status" value="1"/>
</dbReference>
<evidence type="ECO:0000256" key="4">
    <source>
        <dbReference type="ARBA" id="ARBA00022840"/>
    </source>
</evidence>
<dbReference type="InterPro" id="IPR001650">
    <property type="entry name" value="Helicase_C-like"/>
</dbReference>
<dbReference type="Pfam" id="PF00271">
    <property type="entry name" value="Helicase_C"/>
    <property type="match status" value="1"/>
</dbReference>
<feature type="compositionally biased region" description="Low complexity" evidence="5">
    <location>
        <begin position="558"/>
        <end position="567"/>
    </location>
</feature>
<dbReference type="GO" id="GO:0140097">
    <property type="term" value="F:catalytic activity, acting on DNA"/>
    <property type="evidence" value="ECO:0007669"/>
    <property type="project" value="UniProtKB-ARBA"/>
</dbReference>
<feature type="compositionally biased region" description="Low complexity" evidence="5">
    <location>
        <begin position="595"/>
        <end position="618"/>
    </location>
</feature>
<dbReference type="SMART" id="SM00487">
    <property type="entry name" value="DEXDc"/>
    <property type="match status" value="1"/>
</dbReference>
<keyword evidence="1" id="KW-0547">Nucleotide-binding</keyword>
<accession>Q673T0</accession>
<dbReference type="SMART" id="SM00490">
    <property type="entry name" value="HELICc"/>
    <property type="match status" value="1"/>
</dbReference>
<dbReference type="PROSITE" id="PS51192">
    <property type="entry name" value="HELICASE_ATP_BIND_1"/>
    <property type="match status" value="1"/>
</dbReference>
<reference evidence="8" key="1">
    <citation type="journal article" date="2004" name="Environ. Microbiol.">
        <title>Analysis of a genome fragment of a deep-sea uncultivated Group II euryarchaeote containing 16S rDNA, a spectinomycin-like operon and several energy metabolism genes.</title>
        <authorList>
            <person name="Moreira D."/>
            <person name="Rodriguez-Valera F."/>
            <person name="Lopez-Garcia P."/>
        </authorList>
    </citation>
    <scope>NUCLEOTIDE SEQUENCE</scope>
</reference>
<evidence type="ECO:0000256" key="3">
    <source>
        <dbReference type="ARBA" id="ARBA00022806"/>
    </source>
</evidence>
<dbReference type="InterPro" id="IPR006166">
    <property type="entry name" value="ERCC4_domain"/>
</dbReference>
<dbReference type="InterPro" id="IPR010994">
    <property type="entry name" value="RuvA_2-like"/>
</dbReference>
<dbReference type="Gene3D" id="1.10.150.20">
    <property type="entry name" value="5' to 3' exonuclease, C-terminal subdomain"/>
    <property type="match status" value="1"/>
</dbReference>
<dbReference type="SMART" id="SM00891">
    <property type="entry name" value="ERCC4"/>
    <property type="match status" value="1"/>
</dbReference>
<dbReference type="GO" id="GO:0005524">
    <property type="term" value="F:ATP binding"/>
    <property type="evidence" value="ECO:0007669"/>
    <property type="project" value="UniProtKB-KW"/>
</dbReference>
<dbReference type="Gene3D" id="1.20.1320.20">
    <property type="entry name" value="hef helicase domain"/>
    <property type="match status" value="1"/>
</dbReference>
<feature type="region of interest" description="Disordered" evidence="5">
    <location>
        <begin position="543"/>
        <end position="618"/>
    </location>
</feature>
<protein>
    <submittedName>
        <fullName evidence="8">ATP-dependent RNA helicase</fullName>
    </submittedName>
</protein>